<dbReference type="NCBIfam" id="TIGR02271">
    <property type="entry name" value="YsnF/AvaK domain"/>
    <property type="match status" value="1"/>
</dbReference>
<feature type="region of interest" description="Disordered" evidence="1">
    <location>
        <begin position="285"/>
        <end position="321"/>
    </location>
</feature>
<dbReference type="PANTHER" id="PTHR38463:SF1">
    <property type="entry name" value="STRESS RESPONSE PROTEIN YSNF"/>
    <property type="match status" value="1"/>
</dbReference>
<sequence length="321" mass="36237">MKSNIIGVYNSQDEVMEAIQELQNDGYRVQELGIIGRTQGTDSDIENKTGANALTFKSESENDGLIDNLSNLYEENNGGRTAEKFMELGMTKDEAREYVSFVEDGKIILFSENSGSHMDTGNTGAVSSSALNNSDTFNNQTPNASRAGYNFEADSSRNMGVSGQYDSLTQQNGREWKDSQNQSMKLHEEELDVNKQQVQAGEVTVHKDVVEEQKTIDVPVSREEVYVERRKVDGDRMETTSPIGEDETIHIPLREERVDVNKKSVVTDEVVVGKREVQDTEKVTENLKKEEVRLEGDDRVISENRNDRENRQQNYNGNHLR</sequence>
<feature type="domain" description="DUF2382" evidence="2">
    <location>
        <begin position="184"/>
        <end position="293"/>
    </location>
</feature>
<dbReference type="InterPro" id="IPR025889">
    <property type="entry name" value="GSP17M-like_dom"/>
</dbReference>
<evidence type="ECO:0000313" key="5">
    <source>
        <dbReference type="Proteomes" id="UP000034166"/>
    </source>
</evidence>
<dbReference type="RefSeq" id="WP_046523193.1">
    <property type="nucleotide sequence ID" value="NZ_LAYY01000007.1"/>
</dbReference>
<dbReference type="OrthoDB" id="2678178at2"/>
<accession>A0A0M2SZT8</accession>
<comment type="caution">
    <text evidence="4">The sequence shown here is derived from an EMBL/GenBank/DDBJ whole genome shotgun (WGS) entry which is preliminary data.</text>
</comment>
<dbReference type="PATRIC" id="fig|1408103.3.peg.1760"/>
<keyword evidence="5" id="KW-1185">Reference proteome</keyword>
<feature type="compositionally biased region" description="Low complexity" evidence="1">
    <location>
        <begin position="312"/>
        <end position="321"/>
    </location>
</feature>
<dbReference type="AlphaFoldDB" id="A0A0M2SZT8"/>
<dbReference type="InterPro" id="IPR019060">
    <property type="entry name" value="DUF2382"/>
</dbReference>
<dbReference type="Pfam" id="PF09557">
    <property type="entry name" value="DUF2382"/>
    <property type="match status" value="1"/>
</dbReference>
<name>A0A0M2SZT8_9BACI</name>
<feature type="compositionally biased region" description="Basic and acidic residues" evidence="1">
    <location>
        <begin position="285"/>
        <end position="311"/>
    </location>
</feature>
<dbReference type="PANTHER" id="PTHR38463">
    <property type="entry name" value="STRESS RESPONSE PROTEIN YSNF"/>
    <property type="match status" value="1"/>
</dbReference>
<proteinExistence type="predicted"/>
<dbReference type="EMBL" id="LAYY01000007">
    <property type="protein sequence ID" value="KKK38502.1"/>
    <property type="molecule type" value="Genomic_DNA"/>
</dbReference>
<gene>
    <name evidence="4" type="ORF">WQ57_07805</name>
</gene>
<dbReference type="Proteomes" id="UP000034166">
    <property type="component" value="Unassembled WGS sequence"/>
</dbReference>
<evidence type="ECO:0000256" key="1">
    <source>
        <dbReference type="SAM" id="MobiDB-lite"/>
    </source>
</evidence>
<dbReference type="InterPro" id="IPR052967">
    <property type="entry name" value="Stress_Response_Assoc"/>
</dbReference>
<dbReference type="Pfam" id="PF11181">
    <property type="entry name" value="YflT"/>
    <property type="match status" value="1"/>
</dbReference>
<evidence type="ECO:0000259" key="3">
    <source>
        <dbReference type="Pfam" id="PF11181"/>
    </source>
</evidence>
<organism evidence="4 5">
    <name type="scientific">Mesobacillus campisalis</name>
    <dbReference type="NCBI Taxonomy" id="1408103"/>
    <lineage>
        <taxon>Bacteria</taxon>
        <taxon>Bacillati</taxon>
        <taxon>Bacillota</taxon>
        <taxon>Bacilli</taxon>
        <taxon>Bacillales</taxon>
        <taxon>Bacillaceae</taxon>
        <taxon>Mesobacillus</taxon>
    </lineage>
</organism>
<evidence type="ECO:0000259" key="2">
    <source>
        <dbReference type="Pfam" id="PF09557"/>
    </source>
</evidence>
<reference evidence="4 5" key="1">
    <citation type="submission" date="2015-04" db="EMBL/GenBank/DDBJ databases">
        <title>Taxonomic description and genome sequence of Bacillus campisalis sp. nov., a novel member of the genus Bacillus isolated from solar saltern.</title>
        <authorList>
            <person name="Mathan Kumar R."/>
            <person name="Kaur G."/>
            <person name="Kumar A."/>
            <person name="Singh N.K."/>
            <person name="Kaur N."/>
            <person name="Kumar N."/>
            <person name="Mayilraj S."/>
        </authorList>
    </citation>
    <scope>NUCLEOTIDE SEQUENCE [LARGE SCALE GENOMIC DNA]</scope>
    <source>
        <strain evidence="4 5">SA2-6</strain>
    </source>
</reference>
<feature type="domain" description="General stress protein 17M-like" evidence="3">
    <location>
        <begin position="5"/>
        <end position="105"/>
    </location>
</feature>
<protein>
    <recommendedName>
        <fullName evidence="6">YsnF/AvaK domain-containing protein</fullName>
    </recommendedName>
</protein>
<evidence type="ECO:0000313" key="4">
    <source>
        <dbReference type="EMBL" id="KKK38502.1"/>
    </source>
</evidence>
<evidence type="ECO:0008006" key="6">
    <source>
        <dbReference type="Google" id="ProtNLM"/>
    </source>
</evidence>